<dbReference type="EMBL" id="KZ820670">
    <property type="protein sequence ID" value="PWN46852.1"/>
    <property type="molecule type" value="Genomic_DNA"/>
</dbReference>
<organism evidence="1 2">
    <name type="scientific">Violaceomyces palustris</name>
    <dbReference type="NCBI Taxonomy" id="1673888"/>
    <lineage>
        <taxon>Eukaryota</taxon>
        <taxon>Fungi</taxon>
        <taxon>Dikarya</taxon>
        <taxon>Basidiomycota</taxon>
        <taxon>Ustilaginomycotina</taxon>
        <taxon>Ustilaginomycetes</taxon>
        <taxon>Violaceomycetales</taxon>
        <taxon>Violaceomycetaceae</taxon>
        <taxon>Violaceomyces</taxon>
    </lineage>
</organism>
<evidence type="ECO:0000313" key="1">
    <source>
        <dbReference type="EMBL" id="PWN46852.1"/>
    </source>
</evidence>
<accession>A0ACD0NM30</accession>
<proteinExistence type="predicted"/>
<reference evidence="1 2" key="1">
    <citation type="journal article" date="2018" name="Mol. Biol. Evol.">
        <title>Broad Genomic Sampling Reveals a Smut Pathogenic Ancestry of the Fungal Clade Ustilaginomycotina.</title>
        <authorList>
            <person name="Kijpornyongpan T."/>
            <person name="Mondo S.J."/>
            <person name="Barry K."/>
            <person name="Sandor L."/>
            <person name="Lee J."/>
            <person name="Lipzen A."/>
            <person name="Pangilinan J."/>
            <person name="LaButti K."/>
            <person name="Hainaut M."/>
            <person name="Henrissat B."/>
            <person name="Grigoriev I.V."/>
            <person name="Spatafora J.W."/>
            <person name="Aime M.C."/>
        </authorList>
    </citation>
    <scope>NUCLEOTIDE SEQUENCE [LARGE SCALE GENOMIC DNA]</scope>
    <source>
        <strain evidence="1 2">SA 807</strain>
    </source>
</reference>
<evidence type="ECO:0000313" key="2">
    <source>
        <dbReference type="Proteomes" id="UP000245626"/>
    </source>
</evidence>
<dbReference type="Proteomes" id="UP000245626">
    <property type="component" value="Unassembled WGS sequence"/>
</dbReference>
<keyword evidence="2" id="KW-1185">Reference proteome</keyword>
<sequence length="618" mass="67146">MSTLPTSPVGTLLNKLTKGRLFPFEDQKPGFVVPEKYLFNPSSSSSSSSSKRTATDKSHQPKYASNLNQAEAGGDHDATAVASVEAEAEDQGQETAVNPSRRGSAQLNNLPSVEGATIDVEKMATKVFPDSARNEEREVDEKEPSESQYVIVDWHDEKDPENPQNWSRSQKAITAVSISFMTFAVYLGSAVYTPSIEGVMHEFGVSQVKAVLGLSLFVFGYAFGPMVLSPLSEIPAIGRNGVYFPALLLFVLFNVGAARAPDYSTLMAMRFLTGFVGSPALSTGGASLSDVFSQIVLPYLIAVWAVGAVSGPVLGPVMGGFAAMNAGWRWPLYILLILSGLGLAVVSLLLPETLGDKILLERAKRLRRLTGNPNLRSQGELKQASVSLTDLVSESLYRPVALSFEPQVAFSSIYLGLVYALFYLWFESFPLVFGGIYGWNLGVQSLAFLGIAIGATLTVMGYVAYLKYVYNPRFHRKLAQGIMVPEDRLEIALFASIFIPISLLLFGWTSRSSVHWIAPIIASALYMPGIFLLFQSILVYLPMSYPKYAASVLAANALLRSVIAAGFPLFGSALFTNLGIGPACSLLAGLSLIMIVPLYMLKRYGAKLRQWSRYAQTY</sequence>
<gene>
    <name evidence="1" type="ORF">IE53DRAFT_390993</name>
</gene>
<protein>
    <submittedName>
        <fullName evidence="1">MFS general substrate transporter</fullName>
    </submittedName>
</protein>
<name>A0ACD0NM30_9BASI</name>